<dbReference type="PANTHER" id="PTHR33963:SF2">
    <property type="entry name" value="MKRN2 OPPOSITE STRAND PROTEIN"/>
    <property type="match status" value="1"/>
</dbReference>
<dbReference type="OrthoDB" id="10065749at2759"/>
<dbReference type="InterPro" id="IPR053922">
    <property type="entry name" value="MKRN2OS-like_N"/>
</dbReference>
<dbReference type="AlphaFoldDB" id="A0A8S3YNE4"/>
<organism evidence="3 4">
    <name type="scientific">Candidula unifasciata</name>
    <dbReference type="NCBI Taxonomy" id="100452"/>
    <lineage>
        <taxon>Eukaryota</taxon>
        <taxon>Metazoa</taxon>
        <taxon>Spiralia</taxon>
        <taxon>Lophotrochozoa</taxon>
        <taxon>Mollusca</taxon>
        <taxon>Gastropoda</taxon>
        <taxon>Heterobranchia</taxon>
        <taxon>Euthyneura</taxon>
        <taxon>Panpulmonata</taxon>
        <taxon>Eupulmonata</taxon>
        <taxon>Stylommatophora</taxon>
        <taxon>Helicina</taxon>
        <taxon>Helicoidea</taxon>
        <taxon>Geomitridae</taxon>
        <taxon>Candidula</taxon>
    </lineage>
</organism>
<proteinExistence type="predicted"/>
<dbReference type="PANTHER" id="PTHR33963">
    <property type="entry name" value="MKRN2 OPPOSITE STRAND PROTEIN"/>
    <property type="match status" value="1"/>
</dbReference>
<evidence type="ECO:0000259" key="2">
    <source>
        <dbReference type="Pfam" id="PF22795"/>
    </source>
</evidence>
<keyword evidence="4" id="KW-1185">Reference proteome</keyword>
<dbReference type="InterPro" id="IPR053921">
    <property type="entry name" value="MKRN2OS-like_C"/>
</dbReference>
<gene>
    <name evidence="3" type="ORF">CUNI_LOCUS3516</name>
</gene>
<dbReference type="EMBL" id="CAJHNH020000479">
    <property type="protein sequence ID" value="CAG5117958.1"/>
    <property type="molecule type" value="Genomic_DNA"/>
</dbReference>
<dbReference type="Pfam" id="PF16044">
    <property type="entry name" value="DUF4796_C"/>
    <property type="match status" value="1"/>
</dbReference>
<sequence>MATDFPHLRSFQHCRKDVDLVCFRLPDTCPLCGQSTSTGCRIPPFVLTSPLSSSQEAPQSIVLKPTHGDFLRDYSATCNLHIGVTDRFGFVHDFDENGLHQGSVWPDCLVVMSYGHGQAEVLDQALEIFSQQPVWDKSRYRENEWNCFDYVFEFLHYVRHPDVTPVMTRTEFCDKFVTQKKKSVEGYISLHRQALQAGCVVVPKKML</sequence>
<name>A0A8S3YNE4_9EUPU</name>
<feature type="domain" description="MKRN2 opposite strand protein-like N-terminal" evidence="2">
    <location>
        <begin position="10"/>
        <end position="35"/>
    </location>
</feature>
<evidence type="ECO:0008006" key="5">
    <source>
        <dbReference type="Google" id="ProtNLM"/>
    </source>
</evidence>
<protein>
    <recommendedName>
        <fullName evidence="5">MKRN2 opposite strand protein</fullName>
    </recommendedName>
</protein>
<accession>A0A8S3YNE4</accession>
<feature type="domain" description="MKRN2 opposite strand protein-like C-terminal" evidence="1">
    <location>
        <begin position="44"/>
        <end position="193"/>
    </location>
</feature>
<evidence type="ECO:0000259" key="1">
    <source>
        <dbReference type="Pfam" id="PF16044"/>
    </source>
</evidence>
<dbReference type="Proteomes" id="UP000678393">
    <property type="component" value="Unassembled WGS sequence"/>
</dbReference>
<dbReference type="Pfam" id="PF22795">
    <property type="entry name" value="DUF4796_N"/>
    <property type="match status" value="1"/>
</dbReference>
<reference evidence="3" key="1">
    <citation type="submission" date="2021-04" db="EMBL/GenBank/DDBJ databases">
        <authorList>
            <consortium name="Molecular Ecology Group"/>
        </authorList>
    </citation>
    <scope>NUCLEOTIDE SEQUENCE</scope>
</reference>
<dbReference type="InterPro" id="IPR032016">
    <property type="entry name" value="MKRN2OS-like"/>
</dbReference>
<comment type="caution">
    <text evidence="3">The sequence shown here is derived from an EMBL/GenBank/DDBJ whole genome shotgun (WGS) entry which is preliminary data.</text>
</comment>
<evidence type="ECO:0000313" key="4">
    <source>
        <dbReference type="Proteomes" id="UP000678393"/>
    </source>
</evidence>
<evidence type="ECO:0000313" key="3">
    <source>
        <dbReference type="EMBL" id="CAG5117958.1"/>
    </source>
</evidence>